<gene>
    <name evidence="1" type="ORF">PVAP13_7KG037858</name>
</gene>
<protein>
    <submittedName>
        <fullName evidence="1">Uncharacterized protein</fullName>
    </submittedName>
</protein>
<comment type="caution">
    <text evidence="1">The sequence shown here is derived from an EMBL/GenBank/DDBJ whole genome shotgun (WGS) entry which is preliminary data.</text>
</comment>
<dbReference type="Proteomes" id="UP000823388">
    <property type="component" value="Chromosome 7K"/>
</dbReference>
<dbReference type="EMBL" id="CM029049">
    <property type="protein sequence ID" value="KAG2570890.1"/>
    <property type="molecule type" value="Genomic_DNA"/>
</dbReference>
<name>A0A8T0QAG2_PANVG</name>
<evidence type="ECO:0000313" key="2">
    <source>
        <dbReference type="Proteomes" id="UP000823388"/>
    </source>
</evidence>
<proteinExistence type="predicted"/>
<organism evidence="1 2">
    <name type="scientific">Panicum virgatum</name>
    <name type="common">Blackwell switchgrass</name>
    <dbReference type="NCBI Taxonomy" id="38727"/>
    <lineage>
        <taxon>Eukaryota</taxon>
        <taxon>Viridiplantae</taxon>
        <taxon>Streptophyta</taxon>
        <taxon>Embryophyta</taxon>
        <taxon>Tracheophyta</taxon>
        <taxon>Spermatophyta</taxon>
        <taxon>Magnoliopsida</taxon>
        <taxon>Liliopsida</taxon>
        <taxon>Poales</taxon>
        <taxon>Poaceae</taxon>
        <taxon>PACMAD clade</taxon>
        <taxon>Panicoideae</taxon>
        <taxon>Panicodae</taxon>
        <taxon>Paniceae</taxon>
        <taxon>Panicinae</taxon>
        <taxon>Panicum</taxon>
        <taxon>Panicum sect. Hiantes</taxon>
    </lineage>
</organism>
<dbReference type="AlphaFoldDB" id="A0A8T0QAG2"/>
<reference evidence="1" key="1">
    <citation type="submission" date="2020-05" db="EMBL/GenBank/DDBJ databases">
        <title>WGS assembly of Panicum virgatum.</title>
        <authorList>
            <person name="Lovell J.T."/>
            <person name="Jenkins J."/>
            <person name="Shu S."/>
            <person name="Juenger T.E."/>
            <person name="Schmutz J."/>
        </authorList>
    </citation>
    <scope>NUCLEOTIDE SEQUENCE</scope>
    <source>
        <strain evidence="1">AP13</strain>
    </source>
</reference>
<sequence length="123" mass="13629">MTKIDKIKYFHFLHSQGGRFNTERTTGQVLCVELWLPNGFTPSVLIENRMFLQSSSNQGKWASMLPHCAASALCLSLPSLREMMGKYHATLIGPPLLPFLPLVSMGSFPSSTLLSPSSFVLLK</sequence>
<evidence type="ECO:0000313" key="1">
    <source>
        <dbReference type="EMBL" id="KAG2570890.1"/>
    </source>
</evidence>
<accession>A0A8T0QAG2</accession>
<keyword evidence="2" id="KW-1185">Reference proteome</keyword>